<evidence type="ECO:0000256" key="13">
    <source>
        <dbReference type="ARBA" id="ARBA00023157"/>
    </source>
</evidence>
<evidence type="ECO:0000259" key="17">
    <source>
        <dbReference type="Pfam" id="PF07731"/>
    </source>
</evidence>
<dbReference type="PROSITE" id="PS00079">
    <property type="entry name" value="MULTICOPPER_OXIDASE1"/>
    <property type="match status" value="1"/>
</dbReference>
<dbReference type="GO" id="GO:0016491">
    <property type="term" value="F:oxidoreductase activity"/>
    <property type="evidence" value="ECO:0007669"/>
    <property type="project" value="UniProtKB-KW"/>
</dbReference>
<dbReference type="EMBL" id="OX597835">
    <property type="protein sequence ID" value="CAI9738917.1"/>
    <property type="molecule type" value="Genomic_DNA"/>
</dbReference>
<dbReference type="InterPro" id="IPR011707">
    <property type="entry name" value="Cu-oxidase-like_N"/>
</dbReference>
<gene>
    <name evidence="20" type="ORF">OCTVUL_1B000112</name>
</gene>
<evidence type="ECO:0000256" key="9">
    <source>
        <dbReference type="ARBA" id="ARBA00022989"/>
    </source>
</evidence>
<feature type="domain" description="Plastocyanin-like" evidence="17">
    <location>
        <begin position="614"/>
        <end position="720"/>
    </location>
</feature>
<evidence type="ECO:0000256" key="8">
    <source>
        <dbReference type="ARBA" id="ARBA00022737"/>
    </source>
</evidence>
<evidence type="ECO:0000256" key="14">
    <source>
        <dbReference type="ARBA" id="ARBA00023180"/>
    </source>
</evidence>
<dbReference type="PANTHER" id="PTHR11709:SF504">
    <property type="entry name" value="PLASTOCYANIN-LIKE DOMAIN-CONTAINING PROTEIN"/>
    <property type="match status" value="1"/>
</dbReference>
<dbReference type="SUPFAM" id="SSF49503">
    <property type="entry name" value="Cupredoxins"/>
    <property type="match status" value="6"/>
</dbReference>
<evidence type="ECO:0000313" key="20">
    <source>
        <dbReference type="EMBL" id="CAI9738917.1"/>
    </source>
</evidence>
<evidence type="ECO:0000256" key="3">
    <source>
        <dbReference type="ARBA" id="ARBA00010609"/>
    </source>
</evidence>
<protein>
    <submittedName>
        <fullName evidence="20">Hephaestin 1</fullName>
    </submittedName>
</protein>
<dbReference type="InterPro" id="IPR033138">
    <property type="entry name" value="Cu_oxidase_CS"/>
</dbReference>
<dbReference type="AlphaFoldDB" id="A0AA36BSI5"/>
<evidence type="ECO:0000256" key="16">
    <source>
        <dbReference type="SAM" id="SignalP"/>
    </source>
</evidence>
<keyword evidence="6" id="KW-0479">Metal-binding</keyword>
<evidence type="ECO:0000313" key="21">
    <source>
        <dbReference type="Proteomes" id="UP001162480"/>
    </source>
</evidence>
<keyword evidence="12" id="KW-0472">Membrane</keyword>
<keyword evidence="8" id="KW-0677">Repeat</keyword>
<comment type="subcellular location">
    <subcellularLocation>
        <location evidence="2">Membrane</location>
        <topology evidence="2">Single-pass membrane protein</topology>
    </subcellularLocation>
</comment>
<keyword evidence="4" id="KW-0813">Transport</keyword>
<dbReference type="Pfam" id="PF21107">
    <property type="entry name" value="STPRs"/>
    <property type="match status" value="1"/>
</dbReference>
<dbReference type="InterPro" id="IPR008972">
    <property type="entry name" value="Cupredoxin"/>
</dbReference>
<feature type="domain" description="Plastocyanin-like" evidence="18">
    <location>
        <begin position="812"/>
        <end position="918"/>
    </location>
</feature>
<dbReference type="GO" id="GO:0005507">
    <property type="term" value="F:copper ion binding"/>
    <property type="evidence" value="ECO:0007669"/>
    <property type="project" value="InterPro"/>
</dbReference>
<comment type="similarity">
    <text evidence="3">Belongs to the multicopper oxidase family.</text>
</comment>
<dbReference type="Pfam" id="PF07731">
    <property type="entry name" value="Cu-oxidase_2"/>
    <property type="match status" value="1"/>
</dbReference>
<proteinExistence type="inferred from homology"/>
<feature type="compositionally biased region" description="Acidic residues" evidence="15">
    <location>
        <begin position="1168"/>
        <end position="1178"/>
    </location>
</feature>
<evidence type="ECO:0000256" key="7">
    <source>
        <dbReference type="ARBA" id="ARBA00022729"/>
    </source>
</evidence>
<evidence type="ECO:0000256" key="5">
    <source>
        <dbReference type="ARBA" id="ARBA00022692"/>
    </source>
</evidence>
<evidence type="ECO:0000256" key="12">
    <source>
        <dbReference type="ARBA" id="ARBA00023136"/>
    </source>
</evidence>
<dbReference type="PANTHER" id="PTHR11709">
    <property type="entry name" value="MULTI-COPPER OXIDASE"/>
    <property type="match status" value="1"/>
</dbReference>
<dbReference type="Gene3D" id="2.60.40.420">
    <property type="entry name" value="Cupredoxins - blue copper proteins"/>
    <property type="match status" value="4"/>
</dbReference>
<name>A0AA36BSI5_OCTVU</name>
<evidence type="ECO:0000259" key="19">
    <source>
        <dbReference type="Pfam" id="PF21107"/>
    </source>
</evidence>
<dbReference type="Proteomes" id="UP001162480">
    <property type="component" value="Chromosome 22"/>
</dbReference>
<dbReference type="FunFam" id="2.60.40.420:FF:000002">
    <property type="entry name" value="Hephaestin like 1"/>
    <property type="match status" value="3"/>
</dbReference>
<keyword evidence="21" id="KW-1185">Reference proteome</keyword>
<evidence type="ECO:0000256" key="1">
    <source>
        <dbReference type="ARBA" id="ARBA00001935"/>
    </source>
</evidence>
<keyword evidence="10" id="KW-0560">Oxidoreductase</keyword>
<evidence type="ECO:0000256" key="11">
    <source>
        <dbReference type="ARBA" id="ARBA00023065"/>
    </source>
</evidence>
<dbReference type="InterPro" id="IPR011706">
    <property type="entry name" value="Cu-oxidase_C"/>
</dbReference>
<evidence type="ECO:0000256" key="10">
    <source>
        <dbReference type="ARBA" id="ARBA00023002"/>
    </source>
</evidence>
<keyword evidence="13" id="KW-1015">Disulfide bond</keyword>
<reference evidence="20" key="1">
    <citation type="submission" date="2023-08" db="EMBL/GenBank/DDBJ databases">
        <authorList>
            <person name="Alioto T."/>
            <person name="Alioto T."/>
            <person name="Gomez Garrido J."/>
        </authorList>
    </citation>
    <scope>NUCLEOTIDE SEQUENCE</scope>
</reference>
<evidence type="ECO:0000256" key="15">
    <source>
        <dbReference type="SAM" id="MobiDB-lite"/>
    </source>
</evidence>
<accession>A0AA36BSI5</accession>
<keyword evidence="5" id="KW-0812">Transmembrane</keyword>
<feature type="region of interest" description="Disordered" evidence="15">
    <location>
        <begin position="1122"/>
        <end position="1178"/>
    </location>
</feature>
<keyword evidence="14" id="KW-0325">Glycoprotein</keyword>
<evidence type="ECO:0000256" key="2">
    <source>
        <dbReference type="ARBA" id="ARBA00004167"/>
    </source>
</evidence>
<feature type="signal peptide" evidence="16">
    <location>
        <begin position="1"/>
        <end position="27"/>
    </location>
</feature>
<evidence type="ECO:0000256" key="4">
    <source>
        <dbReference type="ARBA" id="ARBA00022448"/>
    </source>
</evidence>
<feature type="compositionally biased region" description="Low complexity" evidence="15">
    <location>
        <begin position="1129"/>
        <end position="1146"/>
    </location>
</feature>
<keyword evidence="11" id="KW-0406">Ion transport</keyword>
<dbReference type="InterPro" id="IPR045087">
    <property type="entry name" value="Cu-oxidase_fam"/>
</dbReference>
<keyword evidence="9" id="KW-1133">Transmembrane helix</keyword>
<feature type="domain" description="Plastocyanin-like" evidence="18">
    <location>
        <begin position="107"/>
        <end position="213"/>
    </location>
</feature>
<sequence>MPAFGSRLVLFSLPLLILSVLSPGCAGRWPWNRPAPRRIREYFIAAIEETWDYAPSGKDLVFASNESEKFLVNSVNRIGRIYKKVIYEQFTNGQFNKIKPKEKWMGLLGPVIRAEVGDTIIIHFRNMATREFSVHPHGVRYTKGNEGALYVDNTFGPLKKDEHVQPGESYMYTWNITSEFAPPAGDSACISWVYHSHINTPVDTNSGLIGPLITCKRGTLRTDGSRIDNKKEFILLAKTYDENVSFYSDENQKRCGDPNECKKLAEEEDEEYMDSNLMRTFNGYVYGNGPPFVLNANEGVIWYVMGMGNEAGIHGIQFAGQVMRVHGQVYSTIEAMQASFRSATMKPMNPGRWLISCAVTEHYTDGALAFLDVKSQGTYTKNWRFPINNKIKYYYLSIEERFWDYAPSGKNNLTGANLSDDPNTEGAFTSGPHRIGRCYKKASFFQYKDSTFTTKIKTPDNMGLLGPVIRVYEGDKVVVVLKNFATLRPYSFLPHGVTYTKPNEGTVYNDSKIITGRIVKPGEKKTYEFFVPKLSDSDPMCKVFLYQSSVNHVRDLNSGLIGPLLICKRISQYIRPHLLRNHLEYFLLFNTFDENLSWYLDQNIQKFAKDPQGVDITNEDFAESNKKHGINGLVYANLPGLNMCVGDRVDWYVMSFGNEQDVHSPYFHGHTFQQENFREDTSNLIPAQSWTLQMTTQNPGRWLLECRTTIHFKEGMRAFYNVKKCNNARKLRRKTNIRRYFIAAEELRWDHAPKKRSIVTGNDLNNEDEDGNIYIRHNQYFIGSVYKKALFREYTDEKFDQRVVRDSSDVHLGVMGPIIRAEVGETIEVYFKNKASRPYSMLPHGLYFQNEEDGELYNASNPTAASKVMPNSTFKYTWRVPASSGPSAKDPNCISWHYISAVDPIKDVYSGLIGPIIICRKGILNNNEKRKDVDKEFVFLFWVLDENQSWYFKDNINYYAPDRKKISGDEDFEESNLFHSINGQIYGNNEGLLINVGDKVAWYLMSYGSEKDVHTVHLHVTFTLSFSHKMPPKKRSRLGRHTAAAAAQRAIIANESSDKKAFRLSQSALRSAQSRAAENLQQRNARLAKMASYDAASRASEGPETRSKRMAINAAAVAAQRASEKQQRATRLATNAAATAASTFSTHSHDSDQQRSTFQRNSRRREDFDGDDESIINC</sequence>
<dbReference type="GO" id="GO:0006826">
    <property type="term" value="P:iron ion transport"/>
    <property type="evidence" value="ECO:0007669"/>
    <property type="project" value="TreeGrafter"/>
</dbReference>
<feature type="domain" description="Plastocyanin-like" evidence="18">
    <location>
        <begin position="461"/>
        <end position="567"/>
    </location>
</feature>
<evidence type="ECO:0000256" key="6">
    <source>
        <dbReference type="ARBA" id="ARBA00022723"/>
    </source>
</evidence>
<feature type="chain" id="PRO_5041248035" evidence="16">
    <location>
        <begin position="28"/>
        <end position="1178"/>
    </location>
</feature>
<comment type="cofactor">
    <cofactor evidence="1">
        <name>Cu cation</name>
        <dbReference type="ChEBI" id="CHEBI:23378"/>
    </cofactor>
</comment>
<dbReference type="Pfam" id="PF07732">
    <property type="entry name" value="Cu-oxidase_3"/>
    <property type="match status" value="3"/>
</dbReference>
<feature type="domain" description="STPR" evidence="19">
    <location>
        <begin position="1036"/>
        <end position="1109"/>
    </location>
</feature>
<dbReference type="InterPro" id="IPR048998">
    <property type="entry name" value="STPR"/>
</dbReference>
<evidence type="ECO:0000259" key="18">
    <source>
        <dbReference type="Pfam" id="PF07732"/>
    </source>
</evidence>
<organism evidence="20 21">
    <name type="scientific">Octopus vulgaris</name>
    <name type="common">Common octopus</name>
    <dbReference type="NCBI Taxonomy" id="6645"/>
    <lineage>
        <taxon>Eukaryota</taxon>
        <taxon>Metazoa</taxon>
        <taxon>Spiralia</taxon>
        <taxon>Lophotrochozoa</taxon>
        <taxon>Mollusca</taxon>
        <taxon>Cephalopoda</taxon>
        <taxon>Coleoidea</taxon>
        <taxon>Octopodiformes</taxon>
        <taxon>Octopoda</taxon>
        <taxon>Incirrata</taxon>
        <taxon>Octopodidae</taxon>
        <taxon>Octopus</taxon>
    </lineage>
</organism>
<keyword evidence="7 16" id="KW-0732">Signal</keyword>
<dbReference type="GO" id="GO:0005886">
    <property type="term" value="C:plasma membrane"/>
    <property type="evidence" value="ECO:0007669"/>
    <property type="project" value="TreeGrafter"/>
</dbReference>